<name>A0A3B0T9G9_9ZZZZ</name>
<gene>
    <name evidence="1" type="ORF">MNBD_ALPHA05-1669</name>
</gene>
<sequence>TTVASDDCPKYYTTYISQSNDISVSSKQLAIDEFSVLADTWFSTCPKAKISIIADAGSTTRFLVEVVNLVRKAGFSDVLISTEDAK</sequence>
<feature type="non-terminal residue" evidence="1">
    <location>
        <position position="1"/>
    </location>
</feature>
<evidence type="ECO:0008006" key="2">
    <source>
        <dbReference type="Google" id="ProtNLM"/>
    </source>
</evidence>
<organism evidence="1">
    <name type="scientific">hydrothermal vent metagenome</name>
    <dbReference type="NCBI Taxonomy" id="652676"/>
    <lineage>
        <taxon>unclassified sequences</taxon>
        <taxon>metagenomes</taxon>
        <taxon>ecological metagenomes</taxon>
    </lineage>
</organism>
<evidence type="ECO:0000313" key="1">
    <source>
        <dbReference type="EMBL" id="VAW05454.1"/>
    </source>
</evidence>
<reference evidence="1" key="1">
    <citation type="submission" date="2018-06" db="EMBL/GenBank/DDBJ databases">
        <authorList>
            <person name="Zhirakovskaya E."/>
        </authorList>
    </citation>
    <scope>NUCLEOTIDE SEQUENCE</scope>
</reference>
<protein>
    <recommendedName>
        <fullName evidence="2">Biopolymer transport protein ExbD/TolR</fullName>
    </recommendedName>
</protein>
<dbReference type="AlphaFoldDB" id="A0A3B0T9G9"/>
<proteinExistence type="predicted"/>
<dbReference type="EMBL" id="UOEH01000471">
    <property type="protein sequence ID" value="VAW05454.1"/>
    <property type="molecule type" value="Genomic_DNA"/>
</dbReference>
<accession>A0A3B0T9G9</accession>